<reference evidence="2" key="1">
    <citation type="submission" date="2017-01" db="EMBL/GenBank/DDBJ databases">
        <title>Comparative genomics of anhydrobiosis in the tardigrade Hypsibius dujardini.</title>
        <authorList>
            <person name="Yoshida Y."/>
            <person name="Koutsovoulos G."/>
            <person name="Laetsch D."/>
            <person name="Stevens L."/>
            <person name="Kumar S."/>
            <person name="Horikawa D."/>
            <person name="Ishino K."/>
            <person name="Komine S."/>
            <person name="Tomita M."/>
            <person name="Blaxter M."/>
            <person name="Arakawa K."/>
        </authorList>
    </citation>
    <scope>NUCLEOTIDE SEQUENCE [LARGE SCALE GENOMIC DNA]</scope>
    <source>
        <strain evidence="2">Z151</strain>
    </source>
</reference>
<protein>
    <submittedName>
        <fullName evidence="1">Uncharacterized protein</fullName>
    </submittedName>
</protein>
<dbReference type="AlphaFoldDB" id="A0A1W0WRR3"/>
<keyword evidence="2" id="KW-1185">Reference proteome</keyword>
<proteinExistence type="predicted"/>
<evidence type="ECO:0000313" key="2">
    <source>
        <dbReference type="Proteomes" id="UP000192578"/>
    </source>
</evidence>
<evidence type="ECO:0000313" key="1">
    <source>
        <dbReference type="EMBL" id="OQV17884.1"/>
    </source>
</evidence>
<gene>
    <name evidence="1" type="ORF">BV898_08015</name>
</gene>
<organism evidence="1 2">
    <name type="scientific">Hypsibius exemplaris</name>
    <name type="common">Freshwater tardigrade</name>
    <dbReference type="NCBI Taxonomy" id="2072580"/>
    <lineage>
        <taxon>Eukaryota</taxon>
        <taxon>Metazoa</taxon>
        <taxon>Ecdysozoa</taxon>
        <taxon>Tardigrada</taxon>
        <taxon>Eutardigrada</taxon>
        <taxon>Parachela</taxon>
        <taxon>Hypsibioidea</taxon>
        <taxon>Hypsibiidae</taxon>
        <taxon>Hypsibius</taxon>
    </lineage>
</organism>
<dbReference type="EMBL" id="MTYJ01000055">
    <property type="protein sequence ID" value="OQV17884.1"/>
    <property type="molecule type" value="Genomic_DNA"/>
</dbReference>
<name>A0A1W0WRR3_HYPEX</name>
<sequence length="111" mass="11875">MTQAQIEIVVNQMQTESIINGPITATITVYDDFQNWDGEDGASFCDNPIDLAVVAKAKDPKSPIYLFQGSCAQKVSIGSSGKITSVGTAAPFAKILSGTSKRSYHQHSHAE</sequence>
<accession>A0A1W0WRR3</accession>
<comment type="caution">
    <text evidence="1">The sequence shown here is derived from an EMBL/GenBank/DDBJ whole genome shotgun (WGS) entry which is preliminary data.</text>
</comment>
<dbReference type="Proteomes" id="UP000192578">
    <property type="component" value="Unassembled WGS sequence"/>
</dbReference>